<evidence type="ECO:0000313" key="12">
    <source>
        <dbReference type="Proteomes" id="UP000298663"/>
    </source>
</evidence>
<feature type="transmembrane region" description="Helical" evidence="9">
    <location>
        <begin position="178"/>
        <end position="200"/>
    </location>
</feature>
<comment type="subcellular location">
    <subcellularLocation>
        <location evidence="1">Membrane</location>
        <topology evidence="1">Multi-pass membrane protein</topology>
    </subcellularLocation>
</comment>
<keyword evidence="12" id="KW-1185">Reference proteome</keyword>
<dbReference type="Proteomes" id="UP000298663">
    <property type="component" value="Chromosome X"/>
</dbReference>
<feature type="transmembrane region" description="Helical" evidence="9">
    <location>
        <begin position="236"/>
        <end position="256"/>
    </location>
</feature>
<dbReference type="InterPro" id="IPR013099">
    <property type="entry name" value="K_chnl_dom"/>
</dbReference>
<evidence type="ECO:0000256" key="2">
    <source>
        <dbReference type="ARBA" id="ARBA00022448"/>
    </source>
</evidence>
<dbReference type="Pfam" id="PF07885">
    <property type="entry name" value="Ion_trans_2"/>
    <property type="match status" value="1"/>
</dbReference>
<evidence type="ECO:0000256" key="5">
    <source>
        <dbReference type="ARBA" id="ARBA00023065"/>
    </source>
</evidence>
<keyword evidence="7" id="KW-0407">Ion channel</keyword>
<dbReference type="SUPFAM" id="SSF81324">
    <property type="entry name" value="Voltage-gated potassium channels"/>
    <property type="match status" value="1"/>
</dbReference>
<dbReference type="Gene3D" id="1.10.287.70">
    <property type="match status" value="1"/>
</dbReference>
<dbReference type="InterPro" id="IPR003280">
    <property type="entry name" value="2pore_dom_K_chnl"/>
</dbReference>
<accession>A0A4U8UHN3</accession>
<evidence type="ECO:0000259" key="10">
    <source>
        <dbReference type="Pfam" id="PF07885"/>
    </source>
</evidence>
<dbReference type="GO" id="GO:0005886">
    <property type="term" value="C:plasma membrane"/>
    <property type="evidence" value="ECO:0007669"/>
    <property type="project" value="TreeGrafter"/>
</dbReference>
<evidence type="ECO:0000256" key="1">
    <source>
        <dbReference type="ARBA" id="ARBA00004141"/>
    </source>
</evidence>
<keyword evidence="4 9" id="KW-1133">Transmembrane helix</keyword>
<dbReference type="GO" id="GO:0015271">
    <property type="term" value="F:outward rectifier potassium channel activity"/>
    <property type="evidence" value="ECO:0007669"/>
    <property type="project" value="TreeGrafter"/>
</dbReference>
<dbReference type="GO" id="GO:0030322">
    <property type="term" value="P:stabilization of membrane potential"/>
    <property type="evidence" value="ECO:0007669"/>
    <property type="project" value="TreeGrafter"/>
</dbReference>
<dbReference type="OrthoDB" id="5817652at2759"/>
<dbReference type="PANTHER" id="PTHR11003">
    <property type="entry name" value="POTASSIUM CHANNEL, SUBFAMILY K"/>
    <property type="match status" value="1"/>
</dbReference>
<gene>
    <name evidence="11" type="ORF">L596_000041</name>
</gene>
<feature type="transmembrane region" description="Helical" evidence="9">
    <location>
        <begin position="141"/>
        <end position="166"/>
    </location>
</feature>
<organism evidence="11 12">
    <name type="scientific">Steinernema carpocapsae</name>
    <name type="common">Entomopathogenic nematode</name>
    <dbReference type="NCBI Taxonomy" id="34508"/>
    <lineage>
        <taxon>Eukaryota</taxon>
        <taxon>Metazoa</taxon>
        <taxon>Ecdysozoa</taxon>
        <taxon>Nematoda</taxon>
        <taxon>Chromadorea</taxon>
        <taxon>Rhabditida</taxon>
        <taxon>Tylenchina</taxon>
        <taxon>Panagrolaimomorpha</taxon>
        <taxon>Strongyloidoidea</taxon>
        <taxon>Steinernematidae</taxon>
        <taxon>Steinernema</taxon>
    </lineage>
</organism>
<protein>
    <recommendedName>
        <fullName evidence="10">Potassium channel domain-containing protein</fullName>
    </recommendedName>
</protein>
<name>A0A4U8UHN3_STECR</name>
<evidence type="ECO:0000256" key="9">
    <source>
        <dbReference type="SAM" id="Phobius"/>
    </source>
</evidence>
<evidence type="ECO:0000256" key="8">
    <source>
        <dbReference type="SAM" id="MobiDB-lite"/>
    </source>
</evidence>
<keyword evidence="6 9" id="KW-0472">Membrane</keyword>
<dbReference type="EMBL" id="AZBU02000001">
    <property type="protein sequence ID" value="TMS32161.1"/>
    <property type="molecule type" value="Genomic_DNA"/>
</dbReference>
<keyword evidence="5" id="KW-0406">Ion transport</keyword>
<evidence type="ECO:0000256" key="7">
    <source>
        <dbReference type="ARBA" id="ARBA00023303"/>
    </source>
</evidence>
<dbReference type="EMBL" id="CM016762">
    <property type="protein sequence ID" value="TMS32161.1"/>
    <property type="molecule type" value="Genomic_DNA"/>
</dbReference>
<comment type="caution">
    <text evidence="11">The sequence shown here is derived from an EMBL/GenBank/DDBJ whole genome shotgun (WGS) entry which is preliminary data.</text>
</comment>
<feature type="transmembrane region" description="Helical" evidence="9">
    <location>
        <begin position="12"/>
        <end position="33"/>
    </location>
</feature>
<evidence type="ECO:0000313" key="11">
    <source>
        <dbReference type="EMBL" id="TMS32161.1"/>
    </source>
</evidence>
<evidence type="ECO:0000256" key="6">
    <source>
        <dbReference type="ARBA" id="ARBA00023136"/>
    </source>
</evidence>
<feature type="region of interest" description="Disordered" evidence="8">
    <location>
        <begin position="271"/>
        <end position="306"/>
    </location>
</feature>
<reference evidence="11 12" key="2">
    <citation type="journal article" date="2019" name="G3 (Bethesda)">
        <title>Hybrid Assembly of the Genome of the Entomopathogenic Nematode Steinernema carpocapsae Identifies the X-Chromosome.</title>
        <authorList>
            <person name="Serra L."/>
            <person name="Macchietto M."/>
            <person name="Macias-Munoz A."/>
            <person name="McGill C.J."/>
            <person name="Rodriguez I.M."/>
            <person name="Rodriguez B."/>
            <person name="Murad R."/>
            <person name="Mortazavi A."/>
        </authorList>
    </citation>
    <scope>NUCLEOTIDE SEQUENCE [LARGE SCALE GENOMIC DNA]</scope>
    <source>
        <strain evidence="11 12">ALL</strain>
    </source>
</reference>
<dbReference type="PANTHER" id="PTHR11003:SF147">
    <property type="entry name" value="POTASSIUM CHANNEL DOMAIN-CONTAINING PROTEIN"/>
    <property type="match status" value="1"/>
</dbReference>
<dbReference type="AlphaFoldDB" id="A0A4U8UHN3"/>
<proteinExistence type="predicted"/>
<feature type="domain" description="Potassium channel" evidence="10">
    <location>
        <begin position="106"/>
        <end position="161"/>
    </location>
</feature>
<sequence>MEVLSPLRRFLPFVLLCLSAIYLIVGASAFVYFEKPYHENAVRKWNLNQAVNRRQQARQISSRIFNDTKNLLIIIDRDQTERVQGLLVNALKQYEGHLDFYVPQRDEWNFLYSFNYAWSLLITLGHGRRSPQSNGGQVFSYFYSVIGVPLVFGTLAVLAYALLSPFIRLTHDKSKRKVAVMVVMAALYLVWLFLIALYLYTYTLPKSFWDSFYTATLSAFTIQTQFYNKLSETSTFVVLAGSTIAVFLALFILFILSELYNLKSETNLPTMMKDEPESASPKSDPPKFTMIVDEAGDSKLADVRKE</sequence>
<reference evidence="11 12" key="1">
    <citation type="journal article" date="2015" name="Genome Biol.">
        <title>Comparative genomics of Steinernema reveals deeply conserved gene regulatory networks.</title>
        <authorList>
            <person name="Dillman A.R."/>
            <person name="Macchietto M."/>
            <person name="Porter C.F."/>
            <person name="Rogers A."/>
            <person name="Williams B."/>
            <person name="Antoshechkin I."/>
            <person name="Lee M.M."/>
            <person name="Goodwin Z."/>
            <person name="Lu X."/>
            <person name="Lewis E.E."/>
            <person name="Goodrich-Blair H."/>
            <person name="Stock S.P."/>
            <person name="Adams B.J."/>
            <person name="Sternberg P.W."/>
            <person name="Mortazavi A."/>
        </authorList>
    </citation>
    <scope>NUCLEOTIDE SEQUENCE [LARGE SCALE GENOMIC DNA]</scope>
    <source>
        <strain evidence="11 12">ALL</strain>
    </source>
</reference>
<evidence type="ECO:0000256" key="4">
    <source>
        <dbReference type="ARBA" id="ARBA00022989"/>
    </source>
</evidence>
<feature type="compositionally biased region" description="Basic and acidic residues" evidence="8">
    <location>
        <begin position="296"/>
        <end position="306"/>
    </location>
</feature>
<dbReference type="GO" id="GO:0022841">
    <property type="term" value="F:potassium ion leak channel activity"/>
    <property type="evidence" value="ECO:0007669"/>
    <property type="project" value="TreeGrafter"/>
</dbReference>
<keyword evidence="3 9" id="KW-0812">Transmembrane</keyword>
<keyword evidence="2" id="KW-0813">Transport</keyword>
<evidence type="ECO:0000256" key="3">
    <source>
        <dbReference type="ARBA" id="ARBA00022692"/>
    </source>
</evidence>